<proteinExistence type="predicted"/>
<feature type="domain" description="Pyrroline-5-carboxylate reductase catalytic N-terminal" evidence="3">
    <location>
        <begin position="4"/>
        <end position="94"/>
    </location>
</feature>
<accession>A0A1M7LGM3</accession>
<organism evidence="4 5">
    <name type="scientific">Duganella sacchari</name>
    <dbReference type="NCBI Taxonomy" id="551987"/>
    <lineage>
        <taxon>Bacteria</taxon>
        <taxon>Pseudomonadati</taxon>
        <taxon>Pseudomonadota</taxon>
        <taxon>Betaproteobacteria</taxon>
        <taxon>Burkholderiales</taxon>
        <taxon>Oxalobacteraceae</taxon>
        <taxon>Telluria group</taxon>
        <taxon>Duganella</taxon>
    </lineage>
</organism>
<evidence type="ECO:0000259" key="3">
    <source>
        <dbReference type="Pfam" id="PF03807"/>
    </source>
</evidence>
<dbReference type="GO" id="GO:0016491">
    <property type="term" value="F:oxidoreductase activity"/>
    <property type="evidence" value="ECO:0007669"/>
    <property type="project" value="UniProtKB-KW"/>
</dbReference>
<dbReference type="InterPro" id="IPR036291">
    <property type="entry name" value="NAD(P)-bd_dom_sf"/>
</dbReference>
<sequence>MANIGIIGSGNIGAALTRLFTRAGHQVAVANSRGPASLQALAGETGARAATVVDAVRGADVVVVTVPMAAVSTLPKDLLENAAADLVVIDTSNYYPQQRDGLIADVEAGMTESGWVEKQLGRPVIKVFNSIIAQHLLDKARPQTDSGRVALAVAGDSAPAKTLVMQLVDDIGFDPVDAGTMDESWRQQPGTPGYLKDYDIAGVRRALAEATPQRKPEWRATPNSPGTFESPA</sequence>
<keyword evidence="1" id="KW-0560">Oxidoreductase</keyword>
<evidence type="ECO:0000313" key="4">
    <source>
        <dbReference type="EMBL" id="SHM77194.1"/>
    </source>
</evidence>
<reference evidence="5" key="1">
    <citation type="submission" date="2016-11" db="EMBL/GenBank/DDBJ databases">
        <authorList>
            <person name="Varghese N."/>
            <person name="Submissions S."/>
        </authorList>
    </citation>
    <scope>NUCLEOTIDE SEQUENCE [LARGE SCALE GENOMIC DNA]</scope>
    <source>
        <strain evidence="5">Sac-22</strain>
    </source>
</reference>
<dbReference type="InterPro" id="IPR051267">
    <property type="entry name" value="STEAP_metalloreductase"/>
</dbReference>
<dbReference type="RefSeq" id="WP_072782421.1">
    <property type="nucleotide sequence ID" value="NZ_FRCX01000002.1"/>
</dbReference>
<dbReference type="InterPro" id="IPR028939">
    <property type="entry name" value="P5C_Rdtase_cat_N"/>
</dbReference>
<evidence type="ECO:0000313" key="5">
    <source>
        <dbReference type="Proteomes" id="UP000184339"/>
    </source>
</evidence>
<dbReference type="EMBL" id="FRCX01000002">
    <property type="protein sequence ID" value="SHM77194.1"/>
    <property type="molecule type" value="Genomic_DNA"/>
</dbReference>
<dbReference type="Pfam" id="PF03807">
    <property type="entry name" value="F420_oxidored"/>
    <property type="match status" value="1"/>
</dbReference>
<dbReference type="PANTHER" id="PTHR14239:SF10">
    <property type="entry name" value="REDUCTASE"/>
    <property type="match status" value="1"/>
</dbReference>
<evidence type="ECO:0000256" key="2">
    <source>
        <dbReference type="SAM" id="MobiDB-lite"/>
    </source>
</evidence>
<keyword evidence="5" id="KW-1185">Reference proteome</keyword>
<dbReference type="SUPFAM" id="SSF51735">
    <property type="entry name" value="NAD(P)-binding Rossmann-fold domains"/>
    <property type="match status" value="1"/>
</dbReference>
<dbReference type="Proteomes" id="UP000184339">
    <property type="component" value="Unassembled WGS sequence"/>
</dbReference>
<feature type="compositionally biased region" description="Polar residues" evidence="2">
    <location>
        <begin position="221"/>
        <end position="232"/>
    </location>
</feature>
<dbReference type="OrthoDB" id="5499754at2"/>
<evidence type="ECO:0000256" key="1">
    <source>
        <dbReference type="ARBA" id="ARBA00023002"/>
    </source>
</evidence>
<dbReference type="AlphaFoldDB" id="A0A1M7LGM3"/>
<feature type="region of interest" description="Disordered" evidence="2">
    <location>
        <begin position="208"/>
        <end position="232"/>
    </location>
</feature>
<name>A0A1M7LGM3_9BURK</name>
<protein>
    <recommendedName>
        <fullName evidence="3">Pyrroline-5-carboxylate reductase catalytic N-terminal domain-containing protein</fullName>
    </recommendedName>
</protein>
<gene>
    <name evidence="4" type="ORF">SAMN05192549_102462</name>
</gene>
<dbReference type="STRING" id="551987.SAMN05192549_102462"/>
<dbReference type="Gene3D" id="3.40.50.720">
    <property type="entry name" value="NAD(P)-binding Rossmann-like Domain"/>
    <property type="match status" value="1"/>
</dbReference>
<dbReference type="PANTHER" id="PTHR14239">
    <property type="entry name" value="DUDULIN-RELATED"/>
    <property type="match status" value="1"/>
</dbReference>